<keyword evidence="9 11" id="KW-0378">Hydrolase</keyword>
<dbReference type="InterPro" id="IPR008334">
    <property type="entry name" value="5'-Nucleotdase_C"/>
</dbReference>
<dbReference type="PROSITE" id="PS00786">
    <property type="entry name" value="5_NUCLEOTIDASE_2"/>
    <property type="match status" value="1"/>
</dbReference>
<dbReference type="SUPFAM" id="SSF56300">
    <property type="entry name" value="Metallo-dependent phosphatases"/>
    <property type="match status" value="1"/>
</dbReference>
<keyword evidence="10" id="KW-0511">Multifunctional enzyme</keyword>
<evidence type="ECO:0000256" key="2">
    <source>
        <dbReference type="ARBA" id="ARBA00001730"/>
    </source>
</evidence>
<keyword evidence="7" id="KW-0732">Signal</keyword>
<dbReference type="Proteomes" id="UP000638836">
    <property type="component" value="Unassembled WGS sequence"/>
</dbReference>
<evidence type="ECO:0000256" key="7">
    <source>
        <dbReference type="ARBA" id="ARBA00022729"/>
    </source>
</evidence>
<dbReference type="InterPro" id="IPR006179">
    <property type="entry name" value="5_nucleotidase/apyrase"/>
</dbReference>
<comment type="similarity">
    <text evidence="5 11">Belongs to the 5'-nucleotidase family.</text>
</comment>
<evidence type="ECO:0000256" key="10">
    <source>
        <dbReference type="ARBA" id="ARBA00023268"/>
    </source>
</evidence>
<dbReference type="Pfam" id="PF00149">
    <property type="entry name" value="Metallophos"/>
    <property type="match status" value="1"/>
</dbReference>
<dbReference type="InterPro" id="IPR036907">
    <property type="entry name" value="5'-Nucleotdase_C_sf"/>
</dbReference>
<comment type="catalytic activity">
    <reaction evidence="2">
        <text>a nucleoside 2',3'-cyclic phosphate + H2O = a nucleoside 3'-phosphate + H(+)</text>
        <dbReference type="Rhea" id="RHEA:19621"/>
        <dbReference type="ChEBI" id="CHEBI:15377"/>
        <dbReference type="ChEBI" id="CHEBI:15378"/>
        <dbReference type="ChEBI" id="CHEBI:66949"/>
        <dbReference type="ChEBI" id="CHEBI:66954"/>
        <dbReference type="EC" id="3.1.4.16"/>
    </reaction>
</comment>
<keyword evidence="6" id="KW-0479">Metal-binding</keyword>
<reference evidence="14 15" key="1">
    <citation type="journal article" date="2020" name="Microorganisms">
        <title>New Insight into Antimicrobial Compounds from Food and Marine-Sourced Carnobacterium Species through Phenotype and Genome Analyses.</title>
        <authorList>
            <person name="Begrem S."/>
            <person name="Ivaniuk F."/>
            <person name="Gigout-Chevalier F."/>
            <person name="Kolypczuk L."/>
            <person name="Bonnetot S."/>
            <person name="Leroi F."/>
            <person name="Grovel O."/>
            <person name="Delbarre-Ladrat C."/>
            <person name="Passerini D."/>
        </authorList>
    </citation>
    <scope>NUCLEOTIDE SEQUENCE [LARGE SCALE GENOMIC DNA]</scope>
    <source>
        <strain evidence="14 15">MIP2551</strain>
    </source>
</reference>
<proteinExistence type="inferred from homology"/>
<dbReference type="InterPro" id="IPR004843">
    <property type="entry name" value="Calcineurin-like_PHP"/>
</dbReference>
<dbReference type="PANTHER" id="PTHR11575">
    <property type="entry name" value="5'-NUCLEOTIDASE-RELATED"/>
    <property type="match status" value="1"/>
</dbReference>
<evidence type="ECO:0000256" key="1">
    <source>
        <dbReference type="ARBA" id="ARBA00000527"/>
    </source>
</evidence>
<comment type="cofactor">
    <cofactor evidence="3">
        <name>a divalent metal cation</name>
        <dbReference type="ChEBI" id="CHEBI:60240"/>
    </cofactor>
</comment>
<comment type="catalytic activity">
    <reaction evidence="1">
        <text>a ribonucleoside 3'-phosphate + H2O = a ribonucleoside + phosphate</text>
        <dbReference type="Rhea" id="RHEA:10144"/>
        <dbReference type="ChEBI" id="CHEBI:13197"/>
        <dbReference type="ChEBI" id="CHEBI:15377"/>
        <dbReference type="ChEBI" id="CHEBI:18254"/>
        <dbReference type="ChEBI" id="CHEBI:43474"/>
        <dbReference type="EC" id="3.1.3.6"/>
    </reaction>
</comment>
<sequence length="525" mass="58622">MKLTILSTSDIHGYIYPTDYKKRKQDLPFGLLKISSLINEIKAAETDPVLVIDNGDFLQGSPLTYYTAKQKQQPLIYTSLLNQIGFDAGIIGNHEFNYGKEYLDESVEALDYPVLCANILNDQGQPAFGKAYELFAFDDLTVALLGLTTQYIPNWEQPASINGLTFQSATACAKEYVPKLRELADVVIVSYHGGFEKDLTTGEPTEALTGENEGYELLNKVSGIDVLLTGHQHREIATVDSSVAITQPGDKGHKLGKVCLTVEKQDGKSVILSKKAELLSVNETKANPTMEGTFNTFQEEIEDWLDQNIGTIDGNMWIGDPFQVRLAGHPYIDFIHKVQMEATGTTISGTALFTNDSKGFGPTVTMRDIVTNYIYPNTLAVVRITGADLRQALEKSASYFSLSPSRQFEVSSDFMYPKAQQYNYDMYAGIDYIIDVSFPVGKRISQFTYSGKPIQENDELEVVINQYRAVGGGNYDMFSADKIIREITVDMTELIADYFKKHDRITPDTFNNFQVIQSKKELHVN</sequence>
<evidence type="ECO:0000256" key="3">
    <source>
        <dbReference type="ARBA" id="ARBA00001968"/>
    </source>
</evidence>
<gene>
    <name evidence="14" type="ORF">GLO26_01800</name>
</gene>
<dbReference type="PRINTS" id="PR01607">
    <property type="entry name" value="APYRASEFAMLY"/>
</dbReference>
<dbReference type="Pfam" id="PF02872">
    <property type="entry name" value="5_nucleotid_C"/>
    <property type="match status" value="1"/>
</dbReference>
<evidence type="ECO:0000256" key="6">
    <source>
        <dbReference type="ARBA" id="ARBA00022723"/>
    </source>
</evidence>
<evidence type="ECO:0000256" key="5">
    <source>
        <dbReference type="ARBA" id="ARBA00006654"/>
    </source>
</evidence>
<comment type="subcellular location">
    <subcellularLocation>
        <location evidence="4">Cell envelope</location>
    </subcellularLocation>
</comment>
<evidence type="ECO:0000313" key="14">
    <source>
        <dbReference type="EMBL" id="MBC9824563.1"/>
    </source>
</evidence>
<dbReference type="SUPFAM" id="SSF55816">
    <property type="entry name" value="5'-nucleotidase (syn. UDP-sugar hydrolase), C-terminal domain"/>
    <property type="match status" value="1"/>
</dbReference>
<evidence type="ECO:0000313" key="15">
    <source>
        <dbReference type="Proteomes" id="UP000638836"/>
    </source>
</evidence>
<feature type="domain" description="5'-Nucleotidase C-terminal" evidence="13">
    <location>
        <begin position="322"/>
        <end position="479"/>
    </location>
</feature>
<evidence type="ECO:0000256" key="11">
    <source>
        <dbReference type="RuleBase" id="RU362119"/>
    </source>
</evidence>
<comment type="caution">
    <text evidence="14">The sequence shown here is derived from an EMBL/GenBank/DDBJ whole genome shotgun (WGS) entry which is preliminary data.</text>
</comment>
<keyword evidence="15" id="KW-1185">Reference proteome</keyword>
<dbReference type="PANTHER" id="PTHR11575:SF6">
    <property type="entry name" value="2',3'-CYCLIC-NUCLEOTIDE 2'-PHOSPHODIESTERASE_3'-NUCLEOTIDASE"/>
    <property type="match status" value="1"/>
</dbReference>
<dbReference type="InterPro" id="IPR041827">
    <property type="entry name" value="CpdB_N"/>
</dbReference>
<dbReference type="InterPro" id="IPR006146">
    <property type="entry name" value="5'-Nucleotdase_CS"/>
</dbReference>
<dbReference type="InterPro" id="IPR029052">
    <property type="entry name" value="Metallo-depent_PP-like"/>
</dbReference>
<name>A0ABR7T979_9LACT</name>
<evidence type="ECO:0000256" key="4">
    <source>
        <dbReference type="ARBA" id="ARBA00004196"/>
    </source>
</evidence>
<accession>A0ABR7T979</accession>
<feature type="domain" description="Calcineurin-like phosphoesterase" evidence="12">
    <location>
        <begin position="4"/>
        <end position="234"/>
    </location>
</feature>
<dbReference type="Gene3D" id="3.60.21.10">
    <property type="match status" value="1"/>
</dbReference>
<protein>
    <submittedName>
        <fullName evidence="14">Bifunctional metallophosphatase/5'-nucleotidase</fullName>
    </submittedName>
</protein>
<dbReference type="RefSeq" id="WP_187948510.1">
    <property type="nucleotide sequence ID" value="NZ_WNJQ01000001.1"/>
</dbReference>
<evidence type="ECO:0000259" key="13">
    <source>
        <dbReference type="Pfam" id="PF02872"/>
    </source>
</evidence>
<evidence type="ECO:0000256" key="9">
    <source>
        <dbReference type="ARBA" id="ARBA00022801"/>
    </source>
</evidence>
<organism evidence="14 15">
    <name type="scientific">Carnobacterium inhibens</name>
    <dbReference type="NCBI Taxonomy" id="147709"/>
    <lineage>
        <taxon>Bacteria</taxon>
        <taxon>Bacillati</taxon>
        <taxon>Bacillota</taxon>
        <taxon>Bacilli</taxon>
        <taxon>Lactobacillales</taxon>
        <taxon>Carnobacteriaceae</taxon>
        <taxon>Carnobacterium</taxon>
    </lineage>
</organism>
<evidence type="ECO:0000259" key="12">
    <source>
        <dbReference type="Pfam" id="PF00149"/>
    </source>
</evidence>
<dbReference type="CDD" id="cd07410">
    <property type="entry name" value="MPP_CpdB_N"/>
    <property type="match status" value="1"/>
</dbReference>
<evidence type="ECO:0000256" key="8">
    <source>
        <dbReference type="ARBA" id="ARBA00022741"/>
    </source>
</evidence>
<keyword evidence="8 11" id="KW-0547">Nucleotide-binding</keyword>
<dbReference type="Gene3D" id="3.90.780.10">
    <property type="entry name" value="5'-Nucleotidase, C-terminal domain"/>
    <property type="match status" value="1"/>
</dbReference>
<dbReference type="EMBL" id="WNJQ01000001">
    <property type="protein sequence ID" value="MBC9824563.1"/>
    <property type="molecule type" value="Genomic_DNA"/>
</dbReference>